<sequence>MTRVDFYVLPSTDPAARLAFACRLVDKAWKQGMPVYVHCADTEQRQRLDEQLWAFRPDSFIPHDLAETASDSPVVLGLTTPAEQTGELLINLTLAPPPCHAGFARIAEVVVEAPDVRQAMREGFRFYRKLGYALQDHQLSRV</sequence>
<reference evidence="1 2" key="1">
    <citation type="submission" date="2016-01" db="EMBL/GenBank/DDBJ databases">
        <title>Annotation of Pseudomonas oryzihabitans USDA-ARS-USMARC-56511.</title>
        <authorList>
            <person name="Harhay G.P."/>
            <person name="Harhay D.M."/>
            <person name="Smith T.P.L."/>
            <person name="Bono J.L."/>
            <person name="Heaton M.P."/>
            <person name="Clawson M.L."/>
            <person name="Chitko-Mckown C.G."/>
            <person name="Capik S.F."/>
            <person name="DeDonder K.D."/>
            <person name="Apley M.D."/>
            <person name="Lubbers B.V."/>
            <person name="White B.J."/>
            <person name="Larson R.L."/>
        </authorList>
    </citation>
    <scope>NUCLEOTIDE SEQUENCE [LARGE SCALE GENOMIC DNA]</scope>
    <source>
        <strain evidence="1 2">USDA-ARS-USMARC-56511</strain>
    </source>
</reference>
<dbReference type="Pfam" id="PF04364">
    <property type="entry name" value="DNA_pol3_chi"/>
    <property type="match status" value="1"/>
</dbReference>
<protein>
    <submittedName>
        <fullName evidence="1">DNA polymerase III subunit chi</fullName>
    </submittedName>
</protein>
<dbReference type="InterPro" id="IPR007459">
    <property type="entry name" value="DNA_pol3_chi"/>
</dbReference>
<proteinExistence type="predicted"/>
<dbReference type="Proteomes" id="UP000064137">
    <property type="component" value="Chromosome"/>
</dbReference>
<organism evidence="1 2">
    <name type="scientific">Pseudomonas oryzihabitans</name>
    <dbReference type="NCBI Taxonomy" id="47885"/>
    <lineage>
        <taxon>Bacteria</taxon>
        <taxon>Pseudomonadati</taxon>
        <taxon>Pseudomonadota</taxon>
        <taxon>Gammaproteobacteria</taxon>
        <taxon>Pseudomonadales</taxon>
        <taxon>Pseudomonadaceae</taxon>
        <taxon>Pseudomonas</taxon>
    </lineage>
</organism>
<evidence type="ECO:0000313" key="1">
    <source>
        <dbReference type="EMBL" id="ALZ83602.1"/>
    </source>
</evidence>
<dbReference type="RefSeq" id="WP_059313854.1">
    <property type="nucleotide sequence ID" value="NZ_CP013987.1"/>
</dbReference>
<dbReference type="GO" id="GO:0032298">
    <property type="term" value="P:positive regulation of DNA-templated DNA replication initiation"/>
    <property type="evidence" value="ECO:0007669"/>
    <property type="project" value="TreeGrafter"/>
</dbReference>
<accession>A0A0U4WEK8</accession>
<gene>
    <name evidence="1" type="ORF">APT59_05050</name>
</gene>
<name>A0A0U4WEK8_9PSED</name>
<dbReference type="GO" id="GO:0003887">
    <property type="term" value="F:DNA-directed DNA polymerase activity"/>
    <property type="evidence" value="ECO:0007669"/>
    <property type="project" value="InterPro"/>
</dbReference>
<dbReference type="OrthoDB" id="5297568at2"/>
<dbReference type="PANTHER" id="PTHR38767:SF1">
    <property type="entry name" value="DNA POLYMERASE III SUBUNIT CHI"/>
    <property type="match status" value="1"/>
</dbReference>
<dbReference type="EMBL" id="CP013987">
    <property type="protein sequence ID" value="ALZ83602.1"/>
    <property type="molecule type" value="Genomic_DNA"/>
</dbReference>
<dbReference type="AlphaFoldDB" id="A0A0U4WEK8"/>
<dbReference type="GO" id="GO:0003677">
    <property type="term" value="F:DNA binding"/>
    <property type="evidence" value="ECO:0007669"/>
    <property type="project" value="InterPro"/>
</dbReference>
<dbReference type="PANTHER" id="PTHR38767">
    <property type="entry name" value="DNA POLYMERASE III SUBUNIT CHI"/>
    <property type="match status" value="1"/>
</dbReference>
<dbReference type="GO" id="GO:0006260">
    <property type="term" value="P:DNA replication"/>
    <property type="evidence" value="ECO:0007669"/>
    <property type="project" value="InterPro"/>
</dbReference>
<dbReference type="InterPro" id="IPR036768">
    <property type="entry name" value="PolIII_chi_sf"/>
</dbReference>
<dbReference type="KEGG" id="por:APT59_05050"/>
<dbReference type="Gene3D" id="3.40.50.10110">
    <property type="entry name" value="DNA polymerase III subunit chi"/>
    <property type="match status" value="1"/>
</dbReference>
<dbReference type="SUPFAM" id="SSF102400">
    <property type="entry name" value="DNA polymerase III chi subunit"/>
    <property type="match status" value="1"/>
</dbReference>
<evidence type="ECO:0000313" key="2">
    <source>
        <dbReference type="Proteomes" id="UP000064137"/>
    </source>
</evidence>